<feature type="transmembrane region" description="Helical" evidence="8">
    <location>
        <begin position="246"/>
        <end position="271"/>
    </location>
</feature>
<evidence type="ECO:0000313" key="10">
    <source>
        <dbReference type="Proteomes" id="UP000005017"/>
    </source>
</evidence>
<keyword evidence="7 8" id="KW-0472">Membrane</keyword>
<feature type="transmembrane region" description="Helical" evidence="8">
    <location>
        <begin position="44"/>
        <end position="64"/>
    </location>
</feature>
<keyword evidence="6 8" id="KW-1133">Transmembrane helix</keyword>
<dbReference type="Proteomes" id="UP000005017">
    <property type="component" value="Unassembled WGS sequence"/>
</dbReference>
<dbReference type="RefSeq" id="WP_006627011.1">
    <property type="nucleotide sequence ID" value="NZ_ADFR01000004.1"/>
</dbReference>
<organism evidence="9 10">
    <name type="scientific">Bulleidia extructa W1219</name>
    <dbReference type="NCBI Taxonomy" id="679192"/>
    <lineage>
        <taxon>Bacteria</taxon>
        <taxon>Bacillati</taxon>
        <taxon>Bacillota</taxon>
        <taxon>Erysipelotrichia</taxon>
        <taxon>Erysipelotrichales</taxon>
        <taxon>Erysipelotrichaceae</taxon>
        <taxon>Bulleidia</taxon>
    </lineage>
</organism>
<feature type="transmembrane region" description="Helical" evidence="8">
    <location>
        <begin position="346"/>
        <end position="365"/>
    </location>
</feature>
<evidence type="ECO:0000313" key="9">
    <source>
        <dbReference type="EMBL" id="EFC05831.1"/>
    </source>
</evidence>
<keyword evidence="3" id="KW-0813">Transport</keyword>
<evidence type="ECO:0000256" key="3">
    <source>
        <dbReference type="ARBA" id="ARBA00022448"/>
    </source>
</evidence>
<evidence type="ECO:0000256" key="7">
    <source>
        <dbReference type="ARBA" id="ARBA00023136"/>
    </source>
</evidence>
<gene>
    <name evidence="9" type="ORF">HMPREF9013_0023</name>
</gene>
<comment type="caution">
    <text evidence="9">The sequence shown here is derived from an EMBL/GenBank/DDBJ whole genome shotgun (WGS) entry which is preliminary data.</text>
</comment>
<dbReference type="PANTHER" id="PTHR21716:SF53">
    <property type="entry name" value="PERMEASE PERM-RELATED"/>
    <property type="match status" value="1"/>
</dbReference>
<protein>
    <recommendedName>
        <fullName evidence="11">ATP synthase F0, A subunit</fullName>
    </recommendedName>
</protein>
<evidence type="ECO:0000256" key="8">
    <source>
        <dbReference type="SAM" id="Phobius"/>
    </source>
</evidence>
<evidence type="ECO:0000256" key="5">
    <source>
        <dbReference type="ARBA" id="ARBA00022692"/>
    </source>
</evidence>
<name>D2MNP0_9FIRM</name>
<dbReference type="eggNOG" id="COG0628">
    <property type="taxonomic scope" value="Bacteria"/>
</dbReference>
<feature type="transmembrane region" description="Helical" evidence="8">
    <location>
        <begin position="172"/>
        <end position="198"/>
    </location>
</feature>
<comment type="similarity">
    <text evidence="2">Belongs to the autoinducer-2 exporter (AI-2E) (TC 2.A.86) family.</text>
</comment>
<dbReference type="PANTHER" id="PTHR21716">
    <property type="entry name" value="TRANSMEMBRANE PROTEIN"/>
    <property type="match status" value="1"/>
</dbReference>
<dbReference type="AlphaFoldDB" id="D2MNP0"/>
<sequence length="382" mass="42813">MNWKNIKPETKELIRAITISGMILIVFYFAISYIPLLAQLWSNVVRALMPFVFGFVFAFLLNPIRKIVEYNVLKSVHWSARIKRVFASLVSILVFLLVLVAFFAILIPQLYASVQTFSSAFPRYMQSGYRYLESLPLNLNEVWKYLNEALQTFVQSLQRWLTLNSAGGLSQLYYSAVSFARGILDFFIGVIIAFYILLDEEKLKSQLRKVVFSVIPFKRATSFFKVCRMIIDNFNNFIAGKALDSLIIGIICYVGCLILGIPYAPLVSVIVGVTNMIPVFGPFIGGIPLTIMVALIHPLRGLTLGIFIFVLQQVDGNIIGPRILGSAVGLPSIWVMFSIIAGGALFGIVGMVIGVPLFSVIYILVRNKTNERLEEKKIKLKG</sequence>
<dbReference type="EMBL" id="ADFR01000004">
    <property type="protein sequence ID" value="EFC05831.1"/>
    <property type="molecule type" value="Genomic_DNA"/>
</dbReference>
<keyword evidence="10" id="KW-1185">Reference proteome</keyword>
<dbReference type="STRING" id="679192.HMPREF9013_0023"/>
<reference evidence="10" key="1">
    <citation type="submission" date="2009-12" db="EMBL/GenBank/DDBJ databases">
        <title>Sequence of Clostridiales genomosp. BVAB3 str. UPII9-5.</title>
        <authorList>
            <person name="Madupu R."/>
            <person name="Durkin A.S."/>
            <person name="Torralba M."/>
            <person name="Methe B."/>
            <person name="Sutton G.G."/>
            <person name="Strausberg R.L."/>
            <person name="Nelson K.E."/>
        </authorList>
    </citation>
    <scope>NUCLEOTIDE SEQUENCE [LARGE SCALE GENOMIC DNA]</scope>
    <source>
        <strain evidence="10">W1219</strain>
    </source>
</reference>
<feature type="transmembrane region" description="Helical" evidence="8">
    <location>
        <begin position="85"/>
        <end position="107"/>
    </location>
</feature>
<comment type="subcellular location">
    <subcellularLocation>
        <location evidence="1">Cell membrane</location>
        <topology evidence="1">Multi-pass membrane protein</topology>
    </subcellularLocation>
</comment>
<evidence type="ECO:0000256" key="6">
    <source>
        <dbReference type="ARBA" id="ARBA00022989"/>
    </source>
</evidence>
<feature type="transmembrane region" description="Helical" evidence="8">
    <location>
        <begin position="283"/>
        <end position="311"/>
    </location>
</feature>
<accession>D2MNP0</accession>
<dbReference type="GO" id="GO:0055085">
    <property type="term" value="P:transmembrane transport"/>
    <property type="evidence" value="ECO:0007669"/>
    <property type="project" value="TreeGrafter"/>
</dbReference>
<keyword evidence="4" id="KW-1003">Cell membrane</keyword>
<proteinExistence type="inferred from homology"/>
<dbReference type="OrthoDB" id="9793390at2"/>
<feature type="transmembrane region" description="Helical" evidence="8">
    <location>
        <begin position="12"/>
        <end position="38"/>
    </location>
</feature>
<evidence type="ECO:0000256" key="2">
    <source>
        <dbReference type="ARBA" id="ARBA00009773"/>
    </source>
</evidence>
<evidence type="ECO:0008006" key="11">
    <source>
        <dbReference type="Google" id="ProtNLM"/>
    </source>
</evidence>
<evidence type="ECO:0000256" key="1">
    <source>
        <dbReference type="ARBA" id="ARBA00004651"/>
    </source>
</evidence>
<dbReference type="GO" id="GO:0005886">
    <property type="term" value="C:plasma membrane"/>
    <property type="evidence" value="ECO:0007669"/>
    <property type="project" value="UniProtKB-SubCell"/>
</dbReference>
<evidence type="ECO:0000256" key="4">
    <source>
        <dbReference type="ARBA" id="ARBA00022475"/>
    </source>
</evidence>
<feature type="transmembrane region" description="Helical" evidence="8">
    <location>
        <begin position="323"/>
        <end position="340"/>
    </location>
</feature>
<dbReference type="Pfam" id="PF01594">
    <property type="entry name" value="AI-2E_transport"/>
    <property type="match status" value="1"/>
</dbReference>
<keyword evidence="5 8" id="KW-0812">Transmembrane</keyword>
<dbReference type="InterPro" id="IPR002549">
    <property type="entry name" value="AI-2E-like"/>
</dbReference>